<dbReference type="InterPro" id="IPR013815">
    <property type="entry name" value="ATP_grasp_subdomain_1"/>
</dbReference>
<dbReference type="InterPro" id="IPR011054">
    <property type="entry name" value="Rudment_hybrid_motif"/>
</dbReference>
<keyword evidence="5 14" id="KW-0436">Ligase</keyword>
<protein>
    <recommendedName>
        <fullName evidence="4 14">Phosphoribosylamine--glycine ligase</fullName>
        <ecNumber evidence="4 14">6.3.4.13</ecNumber>
    </recommendedName>
    <alternativeName>
        <fullName evidence="14">GARS</fullName>
    </alternativeName>
    <alternativeName>
        <fullName evidence="12 14">Glycinamide ribonucleotide synthetase</fullName>
    </alternativeName>
    <alternativeName>
        <fullName evidence="13 14">Phosphoribosylglycinamide synthetase</fullName>
    </alternativeName>
</protein>
<comment type="cofactor">
    <cofactor evidence="2">
        <name>Mg(2+)</name>
        <dbReference type="ChEBI" id="CHEBI:18420"/>
    </cofactor>
</comment>
<evidence type="ECO:0000256" key="8">
    <source>
        <dbReference type="ARBA" id="ARBA00022755"/>
    </source>
</evidence>
<dbReference type="Pfam" id="PF02844">
    <property type="entry name" value="GARS_N"/>
    <property type="match status" value="1"/>
</dbReference>
<dbReference type="GO" id="GO:0005524">
    <property type="term" value="F:ATP binding"/>
    <property type="evidence" value="ECO:0007669"/>
    <property type="project" value="UniProtKB-UniRule"/>
</dbReference>
<dbReference type="InterPro" id="IPR011761">
    <property type="entry name" value="ATP-grasp"/>
</dbReference>
<feature type="domain" description="ATP-grasp" evidence="16">
    <location>
        <begin position="107"/>
        <end position="313"/>
    </location>
</feature>
<dbReference type="GO" id="GO:0004637">
    <property type="term" value="F:phosphoribosylamine-glycine ligase activity"/>
    <property type="evidence" value="ECO:0007669"/>
    <property type="project" value="UniProtKB-UniRule"/>
</dbReference>
<comment type="catalytic activity">
    <reaction evidence="14">
        <text>5-phospho-beta-D-ribosylamine + glycine + ATP = N(1)-(5-phospho-beta-D-ribosyl)glycinamide + ADP + phosphate + H(+)</text>
        <dbReference type="Rhea" id="RHEA:17453"/>
        <dbReference type="ChEBI" id="CHEBI:15378"/>
        <dbReference type="ChEBI" id="CHEBI:30616"/>
        <dbReference type="ChEBI" id="CHEBI:43474"/>
        <dbReference type="ChEBI" id="CHEBI:57305"/>
        <dbReference type="ChEBI" id="CHEBI:58681"/>
        <dbReference type="ChEBI" id="CHEBI:143788"/>
        <dbReference type="ChEBI" id="CHEBI:456216"/>
        <dbReference type="EC" id="6.3.4.13"/>
    </reaction>
</comment>
<dbReference type="PROSITE" id="PS00184">
    <property type="entry name" value="GARS"/>
    <property type="match status" value="1"/>
</dbReference>
<evidence type="ECO:0000313" key="18">
    <source>
        <dbReference type="Proteomes" id="UP000239663"/>
    </source>
</evidence>
<dbReference type="InterPro" id="IPR020561">
    <property type="entry name" value="PRibGlycinamid_synth_ATP-grasp"/>
</dbReference>
<dbReference type="GO" id="GO:0009113">
    <property type="term" value="P:purine nucleobase biosynthetic process"/>
    <property type="evidence" value="ECO:0007669"/>
    <property type="project" value="InterPro"/>
</dbReference>
<evidence type="ECO:0000256" key="15">
    <source>
        <dbReference type="PROSITE-ProRule" id="PRU00409"/>
    </source>
</evidence>
<dbReference type="FunFam" id="3.40.50.20:FF:000006">
    <property type="entry name" value="Phosphoribosylamine--glycine ligase, chloroplastic"/>
    <property type="match status" value="1"/>
</dbReference>
<dbReference type="OrthoDB" id="9807240at2"/>
<evidence type="ECO:0000256" key="12">
    <source>
        <dbReference type="ARBA" id="ARBA00042242"/>
    </source>
</evidence>
<dbReference type="UniPathway" id="UPA00074">
    <property type="reaction ID" value="UER00125"/>
</dbReference>
<evidence type="ECO:0000256" key="11">
    <source>
        <dbReference type="ARBA" id="ARBA00038345"/>
    </source>
</evidence>
<keyword evidence="18" id="KW-1185">Reference proteome</keyword>
<gene>
    <name evidence="14" type="primary">purD</name>
    <name evidence="17" type="ORF">CYL18_18100</name>
</gene>
<dbReference type="Proteomes" id="UP000239663">
    <property type="component" value="Unassembled WGS sequence"/>
</dbReference>
<dbReference type="InterPro" id="IPR000115">
    <property type="entry name" value="PRibGlycinamide_synth"/>
</dbReference>
<evidence type="ECO:0000256" key="4">
    <source>
        <dbReference type="ARBA" id="ARBA00013255"/>
    </source>
</evidence>
<dbReference type="Gene3D" id="3.90.600.10">
    <property type="entry name" value="Phosphoribosylglycinamide synthetase, C-terminal domain"/>
    <property type="match status" value="1"/>
</dbReference>
<keyword evidence="9 15" id="KW-0067">ATP-binding</keyword>
<keyword evidence="7 15" id="KW-0547">Nucleotide-binding</keyword>
<keyword evidence="10" id="KW-0464">Manganese</keyword>
<dbReference type="Gene3D" id="3.30.470.20">
    <property type="entry name" value="ATP-grasp fold, B domain"/>
    <property type="match status" value="1"/>
</dbReference>
<name>A0A2S7MVH4_9BACI</name>
<comment type="pathway">
    <text evidence="3 14">Purine metabolism; IMP biosynthesis via de novo pathway; N(1)-(5-phospho-D-ribosyl)glycinamide from 5-phospho-alpha-D-ribose 1-diphosphate: step 2/2.</text>
</comment>
<dbReference type="PANTHER" id="PTHR43472">
    <property type="entry name" value="PHOSPHORIBOSYLAMINE--GLYCINE LIGASE"/>
    <property type="match status" value="1"/>
</dbReference>
<dbReference type="InterPro" id="IPR016185">
    <property type="entry name" value="PreATP-grasp_dom_sf"/>
</dbReference>
<evidence type="ECO:0000256" key="3">
    <source>
        <dbReference type="ARBA" id="ARBA00005174"/>
    </source>
</evidence>
<evidence type="ECO:0000256" key="9">
    <source>
        <dbReference type="ARBA" id="ARBA00022840"/>
    </source>
</evidence>
<dbReference type="HAMAP" id="MF_00138">
    <property type="entry name" value="GARS"/>
    <property type="match status" value="1"/>
</dbReference>
<dbReference type="AlphaFoldDB" id="A0A2S7MVH4"/>
<dbReference type="InterPro" id="IPR020559">
    <property type="entry name" value="PRibGlycinamide_synth_CS"/>
</dbReference>
<dbReference type="Gene3D" id="3.30.1490.20">
    <property type="entry name" value="ATP-grasp fold, A domain"/>
    <property type="match status" value="1"/>
</dbReference>
<dbReference type="NCBIfam" id="TIGR00877">
    <property type="entry name" value="purD"/>
    <property type="match status" value="1"/>
</dbReference>
<dbReference type="Pfam" id="PF01071">
    <property type="entry name" value="GARS_A"/>
    <property type="match status" value="1"/>
</dbReference>
<evidence type="ECO:0000256" key="6">
    <source>
        <dbReference type="ARBA" id="ARBA00022723"/>
    </source>
</evidence>
<reference evidence="17 18" key="1">
    <citation type="submission" date="2017-12" db="EMBL/GenBank/DDBJ databases">
        <title>Taxonomic description and draft genome of Pradoshia cofamensis Gen. nov., sp. nov., a thermotolerant bacillale isolated from anterior gut of earthworm Eisenia fetida.</title>
        <authorList>
            <person name="Saha T."/>
            <person name="Chakraborty R."/>
        </authorList>
    </citation>
    <scope>NUCLEOTIDE SEQUENCE [LARGE SCALE GENOMIC DNA]</scope>
    <source>
        <strain evidence="17 18">EAG3</strain>
    </source>
</reference>
<dbReference type="InterPro" id="IPR020562">
    <property type="entry name" value="PRibGlycinamide_synth_N"/>
</dbReference>
<evidence type="ECO:0000259" key="16">
    <source>
        <dbReference type="PROSITE" id="PS50975"/>
    </source>
</evidence>
<dbReference type="EMBL" id="PKOZ01000023">
    <property type="protein sequence ID" value="PQD93750.1"/>
    <property type="molecule type" value="Genomic_DNA"/>
</dbReference>
<proteinExistence type="inferred from homology"/>
<comment type="similarity">
    <text evidence="11 14">Belongs to the GARS family.</text>
</comment>
<organism evidence="17 18">
    <name type="scientific">Pradoshia eiseniae</name>
    <dbReference type="NCBI Taxonomy" id="2064768"/>
    <lineage>
        <taxon>Bacteria</taxon>
        <taxon>Bacillati</taxon>
        <taxon>Bacillota</taxon>
        <taxon>Bacilli</taxon>
        <taxon>Bacillales</taxon>
        <taxon>Bacillaceae</taxon>
        <taxon>Pradoshia</taxon>
    </lineage>
</organism>
<dbReference type="SUPFAM" id="SSF52440">
    <property type="entry name" value="PreATP-grasp domain"/>
    <property type="match status" value="1"/>
</dbReference>
<evidence type="ECO:0000256" key="14">
    <source>
        <dbReference type="HAMAP-Rule" id="MF_00138"/>
    </source>
</evidence>
<comment type="caution">
    <text evidence="17">The sequence shown here is derived from an EMBL/GenBank/DDBJ whole genome shotgun (WGS) entry which is preliminary data.</text>
</comment>
<accession>A0A2S7MVH4</accession>
<evidence type="ECO:0000256" key="13">
    <source>
        <dbReference type="ARBA" id="ARBA00042864"/>
    </source>
</evidence>
<dbReference type="Gene3D" id="3.40.50.20">
    <property type="match status" value="1"/>
</dbReference>
<dbReference type="PROSITE" id="PS50975">
    <property type="entry name" value="ATP_GRASP"/>
    <property type="match status" value="1"/>
</dbReference>
<dbReference type="FunFam" id="3.30.1490.20:FF:000006">
    <property type="entry name" value="phosphoribosylamine--glycine ligase, chloroplastic-like"/>
    <property type="match status" value="1"/>
</dbReference>
<dbReference type="EC" id="6.3.4.13" evidence="4 14"/>
<comment type="cofactor">
    <cofactor evidence="1">
        <name>Mn(2+)</name>
        <dbReference type="ChEBI" id="CHEBI:29035"/>
    </cofactor>
</comment>
<dbReference type="Pfam" id="PF02843">
    <property type="entry name" value="GARS_C"/>
    <property type="match status" value="1"/>
</dbReference>
<sequence>MKILVIGRGGREHALARKFSESRHVDKVYVAPGNPGMSDVAEPVAINEMNLQALVDFAREREIGLTFVGPEVPLMNGIVDEFTKEGLVIFGPTKAAAIIEGSKSFTKDLLKKYAIPTADYETFTELEPAIAYVKKQGTPIVIKADGLAAGKGVVVAMNEREAIGALEAMLADAKFGKASSKVVIEEFLAGQEFSYMAFVNGEHVYPMEIAQDHKRAFDGDKGPNTGGMGACSPVPQINETIVQKALIEILLPTAKAMVKEGRPFTGILYAGLIATEDGPKVIEFNARFGDPETQVILPRLKSDLVEVVQHVLWGRDFELEWTEESALGVVLAANGYPEDGYEKGAVIKGLGYISEDMYVYHAGTAKNDYGEFITNGGRVLLVTALGSSIEVAKKKVYQELETIQCKGLFYRHDIGEKATVPSLIE</sequence>
<keyword evidence="6" id="KW-0479">Metal-binding</keyword>
<dbReference type="RefSeq" id="WP_104850880.1">
    <property type="nucleotide sequence ID" value="NZ_PKOZ01000023.1"/>
</dbReference>
<dbReference type="SUPFAM" id="SSF51246">
    <property type="entry name" value="Rudiment single hybrid motif"/>
    <property type="match status" value="1"/>
</dbReference>
<dbReference type="PANTHER" id="PTHR43472:SF1">
    <property type="entry name" value="PHOSPHORIBOSYLAMINE--GLYCINE LIGASE, CHLOROPLASTIC"/>
    <property type="match status" value="1"/>
</dbReference>
<dbReference type="SUPFAM" id="SSF56059">
    <property type="entry name" value="Glutathione synthetase ATP-binding domain-like"/>
    <property type="match status" value="1"/>
</dbReference>
<evidence type="ECO:0000256" key="5">
    <source>
        <dbReference type="ARBA" id="ARBA00022598"/>
    </source>
</evidence>
<evidence type="ECO:0000256" key="7">
    <source>
        <dbReference type="ARBA" id="ARBA00022741"/>
    </source>
</evidence>
<dbReference type="GO" id="GO:0006189">
    <property type="term" value="P:'de novo' IMP biosynthetic process"/>
    <property type="evidence" value="ECO:0007669"/>
    <property type="project" value="UniProtKB-UniRule"/>
</dbReference>
<dbReference type="GO" id="GO:0046872">
    <property type="term" value="F:metal ion binding"/>
    <property type="evidence" value="ECO:0007669"/>
    <property type="project" value="UniProtKB-KW"/>
</dbReference>
<evidence type="ECO:0000256" key="2">
    <source>
        <dbReference type="ARBA" id="ARBA00001946"/>
    </source>
</evidence>
<dbReference type="SMART" id="SM01209">
    <property type="entry name" value="GARS_A"/>
    <property type="match status" value="1"/>
</dbReference>
<evidence type="ECO:0000256" key="10">
    <source>
        <dbReference type="ARBA" id="ARBA00023211"/>
    </source>
</evidence>
<dbReference type="InterPro" id="IPR037123">
    <property type="entry name" value="PRibGlycinamide_synth_C_sf"/>
</dbReference>
<evidence type="ECO:0000313" key="17">
    <source>
        <dbReference type="EMBL" id="PQD93750.1"/>
    </source>
</evidence>
<keyword evidence="8 14" id="KW-0658">Purine biosynthesis</keyword>
<dbReference type="InterPro" id="IPR020560">
    <property type="entry name" value="PRibGlycinamide_synth_C-dom"/>
</dbReference>
<dbReference type="SMART" id="SM01210">
    <property type="entry name" value="GARS_C"/>
    <property type="match status" value="1"/>
</dbReference>
<evidence type="ECO:0000256" key="1">
    <source>
        <dbReference type="ARBA" id="ARBA00001936"/>
    </source>
</evidence>